<dbReference type="PANTHER" id="PTHR31212:SF4">
    <property type="entry name" value="ALPHA-KETOGLUTARATE-DEPENDENT DIOXYGENASE ALKB HOMOLOG 3"/>
    <property type="match status" value="1"/>
</dbReference>
<dbReference type="EMBL" id="AP025591">
    <property type="protein sequence ID" value="BDG01219.1"/>
    <property type="molecule type" value="Genomic_DNA"/>
</dbReference>
<dbReference type="InterPro" id="IPR027450">
    <property type="entry name" value="AlkB-like"/>
</dbReference>
<evidence type="ECO:0000313" key="2">
    <source>
        <dbReference type="EMBL" id="BDG01219.1"/>
    </source>
</evidence>
<dbReference type="PROSITE" id="PS51471">
    <property type="entry name" value="FE2OG_OXY"/>
    <property type="match status" value="1"/>
</dbReference>
<organism evidence="2 3">
    <name type="scientific">Anaeromyxobacter oryzae</name>
    <dbReference type="NCBI Taxonomy" id="2918170"/>
    <lineage>
        <taxon>Bacteria</taxon>
        <taxon>Pseudomonadati</taxon>
        <taxon>Myxococcota</taxon>
        <taxon>Myxococcia</taxon>
        <taxon>Myxococcales</taxon>
        <taxon>Cystobacterineae</taxon>
        <taxon>Anaeromyxobacteraceae</taxon>
        <taxon>Anaeromyxobacter</taxon>
    </lineage>
</organism>
<gene>
    <name evidence="2" type="ORF">AMOR_02150</name>
</gene>
<evidence type="ECO:0000259" key="1">
    <source>
        <dbReference type="PROSITE" id="PS51471"/>
    </source>
</evidence>
<evidence type="ECO:0000313" key="3">
    <source>
        <dbReference type="Proteomes" id="UP001162891"/>
    </source>
</evidence>
<name>A0ABM7WP27_9BACT</name>
<dbReference type="Pfam" id="PF13532">
    <property type="entry name" value="2OG-FeII_Oxy_2"/>
    <property type="match status" value="1"/>
</dbReference>
<feature type="domain" description="Fe2OG dioxygenase" evidence="1">
    <location>
        <begin position="108"/>
        <end position="204"/>
    </location>
</feature>
<dbReference type="SUPFAM" id="SSF51197">
    <property type="entry name" value="Clavaminate synthase-like"/>
    <property type="match status" value="1"/>
</dbReference>
<keyword evidence="3" id="KW-1185">Reference proteome</keyword>
<dbReference type="InterPro" id="IPR037151">
    <property type="entry name" value="AlkB-like_sf"/>
</dbReference>
<dbReference type="InterPro" id="IPR032854">
    <property type="entry name" value="ALKBH3"/>
</dbReference>
<protein>
    <submittedName>
        <fullName evidence="2">Alkylated DNA repair protein</fullName>
    </submittedName>
</protein>
<sequence length="218" mass="24565">MPSPLPYQPSLFAPPRPTFDRTFTDVRRIALDPESWIDHAPGWVEGSDALFEELLASRRWGQRRRWMYDRKVLEPRLTAPWSAQSGEPLEPPVLEEIRRALSARYGVVLDSAGFNLYRDGADGVAWHGDRIRREIPDPIVALVSLGEPRKLLFRPRAGGHSVAFRLGRGDLLVTGGRTQRTWQHCVPKVARAGTRISVAFRHGLDPRGYGEPTETPEG</sequence>
<proteinExistence type="predicted"/>
<dbReference type="Gene3D" id="2.60.120.590">
    <property type="entry name" value="Alpha-ketoglutarate-dependent dioxygenase AlkB-like"/>
    <property type="match status" value="1"/>
</dbReference>
<reference evidence="3" key="1">
    <citation type="journal article" date="2022" name="Int. J. Syst. Evol. Microbiol.">
        <title>Anaeromyxobacter oryzae sp. nov., Anaeromyxobacter diazotrophicus sp. nov. and Anaeromyxobacter paludicola sp. nov., isolated from paddy soils.</title>
        <authorList>
            <person name="Itoh H."/>
            <person name="Xu Z."/>
            <person name="Mise K."/>
            <person name="Masuda Y."/>
            <person name="Ushijima N."/>
            <person name="Hayakawa C."/>
            <person name="Shiratori Y."/>
            <person name="Senoo K."/>
        </authorList>
    </citation>
    <scope>NUCLEOTIDE SEQUENCE [LARGE SCALE GENOMIC DNA]</scope>
    <source>
        <strain evidence="3">Red232</strain>
    </source>
</reference>
<dbReference type="Proteomes" id="UP001162891">
    <property type="component" value="Chromosome"/>
</dbReference>
<dbReference type="InterPro" id="IPR005123">
    <property type="entry name" value="Oxoglu/Fe-dep_dioxygenase_dom"/>
</dbReference>
<dbReference type="RefSeq" id="WP_248357611.1">
    <property type="nucleotide sequence ID" value="NZ_AP025591.1"/>
</dbReference>
<accession>A0ABM7WP27</accession>
<dbReference type="PANTHER" id="PTHR31212">
    <property type="entry name" value="ALPHA-KETOGLUTARATE-DEPENDENT DIOXYGENASE ALKB HOMOLOG 3"/>
    <property type="match status" value="1"/>
</dbReference>